<keyword evidence="3" id="KW-0489">Methyltransferase</keyword>
<dbReference type="SUPFAM" id="SSF53335">
    <property type="entry name" value="S-adenosyl-L-methionine-dependent methyltransferases"/>
    <property type="match status" value="1"/>
</dbReference>
<dbReference type="PROSITE" id="PS51608">
    <property type="entry name" value="SAM_MT_UBIE"/>
    <property type="match status" value="1"/>
</dbReference>
<dbReference type="InterPro" id="IPR041698">
    <property type="entry name" value="Methyltransf_25"/>
</dbReference>
<evidence type="ECO:0000313" key="4">
    <source>
        <dbReference type="Proteomes" id="UP000467322"/>
    </source>
</evidence>
<dbReference type="PANTHER" id="PTHR42912">
    <property type="entry name" value="METHYLTRANSFERASE"/>
    <property type="match status" value="1"/>
</dbReference>
<dbReference type="InterPro" id="IPR050508">
    <property type="entry name" value="Methyltransf_Superfamily"/>
</dbReference>
<reference evidence="3 4" key="1">
    <citation type="submission" date="2019-12" db="EMBL/GenBank/DDBJ databases">
        <title>Maritimibacter sp. nov. sp. isolated from sea sand.</title>
        <authorList>
            <person name="Kim J."/>
            <person name="Jeong S.E."/>
            <person name="Jung H.S."/>
            <person name="Jeon C.O."/>
        </authorList>
    </citation>
    <scope>NUCLEOTIDE SEQUENCE [LARGE SCALE GENOMIC DNA]</scope>
    <source>
        <strain evidence="3 4">DP07</strain>
    </source>
</reference>
<dbReference type="Pfam" id="PF13649">
    <property type="entry name" value="Methyltransf_25"/>
    <property type="match status" value="1"/>
</dbReference>
<gene>
    <name evidence="3" type="ORF">GQE99_11070</name>
</gene>
<dbReference type="Proteomes" id="UP000467322">
    <property type="component" value="Unassembled WGS sequence"/>
</dbReference>
<proteinExistence type="predicted"/>
<evidence type="ECO:0000256" key="1">
    <source>
        <dbReference type="ARBA" id="ARBA00022428"/>
    </source>
</evidence>
<dbReference type="Gene3D" id="3.40.50.150">
    <property type="entry name" value="Vaccinia Virus protein VP39"/>
    <property type="match status" value="1"/>
</dbReference>
<dbReference type="EMBL" id="WTUX01000012">
    <property type="protein sequence ID" value="MZR13556.1"/>
    <property type="molecule type" value="Genomic_DNA"/>
</dbReference>
<evidence type="ECO:0000259" key="2">
    <source>
        <dbReference type="Pfam" id="PF13649"/>
    </source>
</evidence>
<evidence type="ECO:0000313" key="3">
    <source>
        <dbReference type="EMBL" id="MZR13556.1"/>
    </source>
</evidence>
<accession>A0A845M1V9</accession>
<keyword evidence="1" id="KW-0474">Menaquinone biosynthesis</keyword>
<dbReference type="InterPro" id="IPR004033">
    <property type="entry name" value="UbiE/COQ5_MeTrFase"/>
</dbReference>
<dbReference type="GO" id="GO:0009234">
    <property type="term" value="P:menaquinone biosynthetic process"/>
    <property type="evidence" value="ECO:0007669"/>
    <property type="project" value="UniProtKB-KW"/>
</dbReference>
<dbReference type="CDD" id="cd02440">
    <property type="entry name" value="AdoMet_MTases"/>
    <property type="match status" value="1"/>
</dbReference>
<name>A0A845M1V9_9RHOB</name>
<dbReference type="GO" id="GO:0008757">
    <property type="term" value="F:S-adenosylmethionine-dependent methyltransferase activity"/>
    <property type="evidence" value="ECO:0007669"/>
    <property type="project" value="InterPro"/>
</dbReference>
<dbReference type="InterPro" id="IPR029063">
    <property type="entry name" value="SAM-dependent_MTases_sf"/>
</dbReference>
<dbReference type="AlphaFoldDB" id="A0A845M1V9"/>
<keyword evidence="3" id="KW-0808">Transferase</keyword>
<dbReference type="GO" id="GO:0032259">
    <property type="term" value="P:methylation"/>
    <property type="evidence" value="ECO:0007669"/>
    <property type="project" value="UniProtKB-KW"/>
</dbReference>
<organism evidence="3 4">
    <name type="scientific">Maritimibacter harenae</name>
    <dbReference type="NCBI Taxonomy" id="2606218"/>
    <lineage>
        <taxon>Bacteria</taxon>
        <taxon>Pseudomonadati</taxon>
        <taxon>Pseudomonadota</taxon>
        <taxon>Alphaproteobacteria</taxon>
        <taxon>Rhodobacterales</taxon>
        <taxon>Roseobacteraceae</taxon>
        <taxon>Maritimibacter</taxon>
    </lineage>
</organism>
<dbReference type="RefSeq" id="WP_161351683.1">
    <property type="nucleotide sequence ID" value="NZ_WTUX01000012.1"/>
</dbReference>
<feature type="domain" description="Methyltransferase" evidence="2">
    <location>
        <begin position="38"/>
        <end position="133"/>
    </location>
</feature>
<comment type="caution">
    <text evidence="3">The sequence shown here is derived from an EMBL/GenBank/DDBJ whole genome shotgun (WGS) entry which is preliminary data.</text>
</comment>
<keyword evidence="4" id="KW-1185">Reference proteome</keyword>
<dbReference type="PANTHER" id="PTHR42912:SF80">
    <property type="entry name" value="METHYLTRANSFERASE DOMAIN-CONTAINING PROTEIN"/>
    <property type="match status" value="1"/>
</dbReference>
<sequence>METKTFADRYQSVLVPVIFQPWARHLIERARPQTGEHVLDLACGTGVVTRELARLDPPPGRLVGVDHSAEMLAVARVLAEATSMTAEWLQADAAALPFPDDSFDIAFCQQALQFFPDRPAALRDLRRVLKPGGRVAFCIQQDIDVNPMLKAQAAALDAHVGESAGDAVRAICGLPDAADIRRLFEEAGFGQISVESTALDLHHPDARAFAEGAMGGMHTGDKLAGLADGAIDRAIDAFLSGLGDCLDGRAMRFPHVSHVVLARA</sequence>
<protein>
    <submittedName>
        <fullName evidence="3">Methyltransferase domain-containing protein</fullName>
    </submittedName>
</protein>